<dbReference type="SUPFAM" id="SSF56784">
    <property type="entry name" value="HAD-like"/>
    <property type="match status" value="1"/>
</dbReference>
<dbReference type="PANTHER" id="PTHR43434">
    <property type="entry name" value="PHOSPHOGLYCOLATE PHOSPHATASE"/>
    <property type="match status" value="1"/>
</dbReference>
<proteinExistence type="predicted"/>
<accession>A0ABX1Y451</accession>
<dbReference type="InterPro" id="IPR041492">
    <property type="entry name" value="HAD_2"/>
</dbReference>
<dbReference type="InterPro" id="IPR050155">
    <property type="entry name" value="HAD-like_hydrolase_sf"/>
</dbReference>
<evidence type="ECO:0000313" key="2">
    <source>
        <dbReference type="Proteomes" id="UP000616779"/>
    </source>
</evidence>
<dbReference type="Gene3D" id="3.40.50.1000">
    <property type="entry name" value="HAD superfamily/HAD-like"/>
    <property type="match status" value="1"/>
</dbReference>
<dbReference type="SFLD" id="SFLDG01129">
    <property type="entry name" value="C1.5:_HAD__Beta-PGM__Phosphata"/>
    <property type="match status" value="1"/>
</dbReference>
<dbReference type="RefSeq" id="WP_171647275.1">
    <property type="nucleotide sequence ID" value="NZ_WHOA01000218.1"/>
</dbReference>
<dbReference type="Pfam" id="PF13419">
    <property type="entry name" value="HAD_2"/>
    <property type="match status" value="1"/>
</dbReference>
<comment type="caution">
    <text evidence="1">The sequence shown here is derived from an EMBL/GenBank/DDBJ whole genome shotgun (WGS) entry which is preliminary data.</text>
</comment>
<dbReference type="InterPro" id="IPR006439">
    <property type="entry name" value="HAD-SF_hydro_IA"/>
</dbReference>
<dbReference type="InterPro" id="IPR036412">
    <property type="entry name" value="HAD-like_sf"/>
</dbReference>
<sequence length="220" mass="25060">MTIKAVLFDFDGTLADTLPLSFYAFKFIFKKYDNRDVSTEELISMFGPTEDDIISNNLLKKEYVAEAISEYYQIYQKDHASQVHMTDEMLKLLMYIKSNNIKMGVITGKSREAFQISSDSLNLSHYFDIVITGDDVQKPKPNPEGIFTVLEFLGVPKDEAVIIGDSNADIKAGKAAGVRTFGVQWLSTYQSTHFEIEPDFVFTKIDQFLKILESELNFKK</sequence>
<dbReference type="InterPro" id="IPR023198">
    <property type="entry name" value="PGP-like_dom2"/>
</dbReference>
<dbReference type="Gene3D" id="1.10.150.240">
    <property type="entry name" value="Putative phosphatase, domain 2"/>
    <property type="match status" value="1"/>
</dbReference>
<gene>
    <name evidence="1" type="ORF">GC098_29950</name>
</gene>
<dbReference type="Proteomes" id="UP000616779">
    <property type="component" value="Unassembled WGS sequence"/>
</dbReference>
<dbReference type="SFLD" id="SFLDS00003">
    <property type="entry name" value="Haloacid_Dehalogenase"/>
    <property type="match status" value="1"/>
</dbReference>
<keyword evidence="2" id="KW-1185">Reference proteome</keyword>
<reference evidence="1 2" key="1">
    <citation type="submission" date="2019-10" db="EMBL/GenBank/DDBJ databases">
        <title>Description of Paenibacillus terrestris sp. nov.</title>
        <authorList>
            <person name="Carlier A."/>
            <person name="Qi S."/>
        </authorList>
    </citation>
    <scope>NUCLEOTIDE SEQUENCE [LARGE SCALE GENOMIC DNA]</scope>
    <source>
        <strain evidence="1 2">LMG 31458</strain>
    </source>
</reference>
<dbReference type="SFLD" id="SFLDG01135">
    <property type="entry name" value="C1.5.6:_HAD__Beta-PGM__Phospha"/>
    <property type="match status" value="1"/>
</dbReference>
<keyword evidence="1" id="KW-0378">Hydrolase</keyword>
<dbReference type="GO" id="GO:0016787">
    <property type="term" value="F:hydrolase activity"/>
    <property type="evidence" value="ECO:0007669"/>
    <property type="project" value="UniProtKB-KW"/>
</dbReference>
<name>A0ABX1Y451_9BACL</name>
<evidence type="ECO:0000313" key="1">
    <source>
        <dbReference type="EMBL" id="NOU75551.1"/>
    </source>
</evidence>
<dbReference type="NCBIfam" id="TIGR01549">
    <property type="entry name" value="HAD-SF-IA-v1"/>
    <property type="match status" value="1"/>
</dbReference>
<dbReference type="NCBIfam" id="TIGR01509">
    <property type="entry name" value="HAD-SF-IA-v3"/>
    <property type="match status" value="1"/>
</dbReference>
<dbReference type="InterPro" id="IPR023214">
    <property type="entry name" value="HAD_sf"/>
</dbReference>
<protein>
    <submittedName>
        <fullName evidence="1">HAD-IA family hydrolase</fullName>
    </submittedName>
</protein>
<organism evidence="1 2">
    <name type="scientific">Paenibacillus phytorum</name>
    <dbReference type="NCBI Taxonomy" id="2654977"/>
    <lineage>
        <taxon>Bacteria</taxon>
        <taxon>Bacillati</taxon>
        <taxon>Bacillota</taxon>
        <taxon>Bacilli</taxon>
        <taxon>Bacillales</taxon>
        <taxon>Paenibacillaceae</taxon>
        <taxon>Paenibacillus</taxon>
    </lineage>
</organism>
<dbReference type="PANTHER" id="PTHR43434:SF1">
    <property type="entry name" value="PHOSPHOGLYCOLATE PHOSPHATASE"/>
    <property type="match status" value="1"/>
</dbReference>
<dbReference type="EMBL" id="WHOA01000218">
    <property type="protein sequence ID" value="NOU75551.1"/>
    <property type="molecule type" value="Genomic_DNA"/>
</dbReference>